<dbReference type="InterPro" id="IPR009057">
    <property type="entry name" value="Homeodomain-like_sf"/>
</dbReference>
<sequence>MDPIPIPSSCDPSGLWRYWRPGSDATVHPAMVELGTVRGREVALATHFHAEDQITRVHAGVRRFVIGGALVEVAAGQSLRIPAGTPHRSLPSPAGVVCTNFYLMPGSPPLAEMPPAPWETITQAAHRTGMSREGYSRRFKRLHGLPPQEFRLLERLNAARGLLRQGEAIAAVAAEAGFADQSHLGRCFRRMFGVTPGRYRAG</sequence>
<evidence type="ECO:0000313" key="6">
    <source>
        <dbReference type="Proteomes" id="UP000315751"/>
    </source>
</evidence>
<keyword evidence="6" id="KW-1185">Reference proteome</keyword>
<dbReference type="EMBL" id="VITR01000019">
    <property type="protein sequence ID" value="TWB35769.1"/>
    <property type="molecule type" value="Genomic_DNA"/>
</dbReference>
<keyword evidence="3" id="KW-0804">Transcription</keyword>
<dbReference type="InterPro" id="IPR050204">
    <property type="entry name" value="AraC_XylS_family_regulators"/>
</dbReference>
<dbReference type="InterPro" id="IPR020449">
    <property type="entry name" value="Tscrpt_reg_AraC-type_HTH"/>
</dbReference>
<dbReference type="AlphaFoldDB" id="A0A560GQ30"/>
<dbReference type="PANTHER" id="PTHR46796">
    <property type="entry name" value="HTH-TYPE TRANSCRIPTIONAL ACTIVATOR RHAS-RELATED"/>
    <property type="match status" value="1"/>
</dbReference>
<gene>
    <name evidence="5" type="ORF">FBZ90_11954</name>
</gene>
<protein>
    <submittedName>
        <fullName evidence="5">AraC-like DNA-binding protein</fullName>
    </submittedName>
</protein>
<evidence type="ECO:0000256" key="1">
    <source>
        <dbReference type="ARBA" id="ARBA00023015"/>
    </source>
</evidence>
<name>A0A560GQ30_9PROT</name>
<dbReference type="GO" id="GO:0043565">
    <property type="term" value="F:sequence-specific DNA binding"/>
    <property type="evidence" value="ECO:0007669"/>
    <property type="project" value="InterPro"/>
</dbReference>
<dbReference type="GO" id="GO:0003700">
    <property type="term" value="F:DNA-binding transcription factor activity"/>
    <property type="evidence" value="ECO:0007669"/>
    <property type="project" value="InterPro"/>
</dbReference>
<dbReference type="InterPro" id="IPR013096">
    <property type="entry name" value="Cupin_2"/>
</dbReference>
<evidence type="ECO:0000256" key="3">
    <source>
        <dbReference type="ARBA" id="ARBA00023163"/>
    </source>
</evidence>
<evidence type="ECO:0000259" key="4">
    <source>
        <dbReference type="PROSITE" id="PS01124"/>
    </source>
</evidence>
<evidence type="ECO:0000313" key="5">
    <source>
        <dbReference type="EMBL" id="TWB35769.1"/>
    </source>
</evidence>
<keyword evidence="1" id="KW-0805">Transcription regulation</keyword>
<dbReference type="Gene3D" id="1.10.10.60">
    <property type="entry name" value="Homeodomain-like"/>
    <property type="match status" value="1"/>
</dbReference>
<dbReference type="SUPFAM" id="SSF51182">
    <property type="entry name" value="RmlC-like cupins"/>
    <property type="match status" value="1"/>
</dbReference>
<reference evidence="5 6" key="1">
    <citation type="submission" date="2019-06" db="EMBL/GenBank/DDBJ databases">
        <title>Genomic Encyclopedia of Type Strains, Phase IV (KMG-V): Genome sequencing to study the core and pangenomes of soil and plant-associated prokaryotes.</title>
        <authorList>
            <person name="Whitman W."/>
        </authorList>
    </citation>
    <scope>NUCLEOTIDE SEQUENCE [LARGE SCALE GENOMIC DNA]</scope>
    <source>
        <strain evidence="5 6">BR 11622</strain>
    </source>
</reference>
<dbReference type="SMART" id="SM00342">
    <property type="entry name" value="HTH_ARAC"/>
    <property type="match status" value="1"/>
</dbReference>
<dbReference type="PRINTS" id="PR00032">
    <property type="entry name" value="HTHARAC"/>
</dbReference>
<dbReference type="Pfam" id="PF12833">
    <property type="entry name" value="HTH_18"/>
    <property type="match status" value="1"/>
</dbReference>
<dbReference type="Pfam" id="PF07883">
    <property type="entry name" value="Cupin_2"/>
    <property type="match status" value="1"/>
</dbReference>
<dbReference type="InterPro" id="IPR018060">
    <property type="entry name" value="HTH_AraC"/>
</dbReference>
<feature type="domain" description="HTH araC/xylS-type" evidence="4">
    <location>
        <begin position="120"/>
        <end position="202"/>
    </location>
</feature>
<dbReference type="Proteomes" id="UP000315751">
    <property type="component" value="Unassembled WGS sequence"/>
</dbReference>
<evidence type="ECO:0000256" key="2">
    <source>
        <dbReference type="ARBA" id="ARBA00023125"/>
    </source>
</evidence>
<dbReference type="InterPro" id="IPR011051">
    <property type="entry name" value="RmlC_Cupin_sf"/>
</dbReference>
<dbReference type="InterPro" id="IPR014710">
    <property type="entry name" value="RmlC-like_jellyroll"/>
</dbReference>
<dbReference type="InterPro" id="IPR018062">
    <property type="entry name" value="HTH_AraC-typ_CS"/>
</dbReference>
<dbReference type="PROSITE" id="PS01124">
    <property type="entry name" value="HTH_ARAC_FAMILY_2"/>
    <property type="match status" value="1"/>
</dbReference>
<dbReference type="SUPFAM" id="SSF46689">
    <property type="entry name" value="Homeodomain-like"/>
    <property type="match status" value="1"/>
</dbReference>
<keyword evidence="2 5" id="KW-0238">DNA-binding</keyword>
<accession>A0A560GQ30</accession>
<dbReference type="RefSeq" id="WP_186456027.1">
    <property type="nucleotide sequence ID" value="NZ_VITR01000019.1"/>
</dbReference>
<comment type="caution">
    <text evidence="5">The sequence shown here is derived from an EMBL/GenBank/DDBJ whole genome shotgun (WGS) entry which is preliminary data.</text>
</comment>
<dbReference type="Gene3D" id="2.60.120.10">
    <property type="entry name" value="Jelly Rolls"/>
    <property type="match status" value="1"/>
</dbReference>
<proteinExistence type="predicted"/>
<dbReference type="PROSITE" id="PS00041">
    <property type="entry name" value="HTH_ARAC_FAMILY_1"/>
    <property type="match status" value="1"/>
</dbReference>
<organism evidence="5 6">
    <name type="scientific">Nitrospirillum amazonense</name>
    <dbReference type="NCBI Taxonomy" id="28077"/>
    <lineage>
        <taxon>Bacteria</taxon>
        <taxon>Pseudomonadati</taxon>
        <taxon>Pseudomonadota</taxon>
        <taxon>Alphaproteobacteria</taxon>
        <taxon>Rhodospirillales</taxon>
        <taxon>Azospirillaceae</taxon>
        <taxon>Nitrospirillum</taxon>
    </lineage>
</organism>